<dbReference type="InterPro" id="IPR049254">
    <property type="entry name" value="Phage_tail_terminator"/>
</dbReference>
<organism evidence="1">
    <name type="scientific">Siphoviridae sp. ctFIm6</name>
    <dbReference type="NCBI Taxonomy" id="2827818"/>
    <lineage>
        <taxon>Viruses</taxon>
        <taxon>Duplodnaviria</taxon>
        <taxon>Heunggongvirae</taxon>
        <taxon>Uroviricota</taxon>
        <taxon>Caudoviricetes</taxon>
    </lineage>
</organism>
<dbReference type="Pfam" id="PF20765">
    <property type="entry name" value="Phage_tail_terminator_8"/>
    <property type="match status" value="1"/>
</dbReference>
<protein>
    <submittedName>
        <fullName evidence="1">Uncharacterized protein</fullName>
    </submittedName>
</protein>
<evidence type="ECO:0000313" key="1">
    <source>
        <dbReference type="EMBL" id="DAF51057.1"/>
    </source>
</evidence>
<name>A0A8S5SJ63_9CAUD</name>
<reference evidence="1" key="1">
    <citation type="journal article" date="2021" name="Proc. Natl. Acad. Sci. U.S.A.">
        <title>A Catalog of Tens of Thousands of Viruses from Human Metagenomes Reveals Hidden Associations with Chronic Diseases.</title>
        <authorList>
            <person name="Tisza M.J."/>
            <person name="Buck C.B."/>
        </authorList>
    </citation>
    <scope>NUCLEOTIDE SEQUENCE</scope>
    <source>
        <strain evidence="1">CtFIm6</strain>
    </source>
</reference>
<proteinExistence type="predicted"/>
<accession>A0A8S5SJ63</accession>
<sequence length="153" mass="16812">MIDLKDLNRVVCDLYRQALKAAGNAAEILPELVAEDVPSPIVRPSAKVELEAGTQARLLHSGQEKTATFRLYFFAADRYRPKMENLAVRQAVGAAFLDGITVDGTYLGIDEGVSFTVADGVLVATIDLRWSEDIPEQEGEPMENLIYNEEGNI</sequence>
<dbReference type="EMBL" id="BK032608">
    <property type="protein sequence ID" value="DAF51057.1"/>
    <property type="molecule type" value="Genomic_DNA"/>
</dbReference>